<dbReference type="STRING" id="490622.A0A395N8J4"/>
<dbReference type="EMBL" id="PXOA01000929">
    <property type="protein sequence ID" value="RFU72204.1"/>
    <property type="molecule type" value="Genomic_DNA"/>
</dbReference>
<dbReference type="CDD" id="cd21552">
    <property type="entry name" value="VEFS-box_ctSUZ12-like"/>
    <property type="match status" value="1"/>
</dbReference>
<dbReference type="OrthoDB" id="166746at2759"/>
<sequence>MTVKTRCQRRAPFLHRNWIKGARALKDSAAMGNIVSSPIHKGSHQIDHDGARPLKRRRLSSHDSLDVDHLIASPQTSDSRPALRVEVLKIYHKDSKKVRSYQAQAVPREVTPTKASCRVTIFALDNGELRVVHCQSQLCDLITFKNPVGPHRVARIDLPRPFFIPQESILINRVDDGTFDLADSYDVVVELEAVPSGHWPPLDSSDFGLPQEASVFSSAPSRTWVLSSRFDKIFGRLKSSLSLSAGHSAHAPSFHTDYAMDVDLRWTAGFKALKRLEKGSMPCINAVDPDSEPFVDDFFAPSMNGMANGINGHHVDESSVEIDEEGMDGPDGAQTPSRSLRTREKNKVYNLKVLSDQAQGRERKRRSRAHHIGTNEGRVSYLLPSDQPVCLDYYRCVTCGVYHQTMQQLQVHLQTFHTAYNYVLETTSQGPQFRVTSRCEPMSSPFKQYQIKPPVRPFNLETFLVGDQSWVSSRLGSDTIDDIFTLSKVQNNYERLRSQSPVAAQSRPAQRRQKSDKILVPKIKQPLFDPISRARLIPGQEVPKRILDSTWLIQKHRESTSDFSDVTPAEKEYIWEWDGYILRQSITSAAYFPRAWLSFVREKASWLAASDQRVLEFGKHASLLRVRDMLDDKIMLEAFSHINDARMRLQQGVDGDGTNVQAEESDPKQSPRATQIRKGANGCTICQLPVLGPRMLVCSNKLGKESQGKRAG</sequence>
<accession>A0A395N8J4</accession>
<keyword evidence="3" id="KW-1185">Reference proteome</keyword>
<evidence type="ECO:0000313" key="2">
    <source>
        <dbReference type="EMBL" id="RFU72204.1"/>
    </source>
</evidence>
<feature type="region of interest" description="Disordered" evidence="1">
    <location>
        <begin position="655"/>
        <end position="676"/>
    </location>
</feature>
<gene>
    <name evidence="2" type="ORF">TARUN_10058</name>
</gene>
<dbReference type="AlphaFoldDB" id="A0A395N8J4"/>
<evidence type="ECO:0000256" key="1">
    <source>
        <dbReference type="SAM" id="MobiDB-lite"/>
    </source>
</evidence>
<organism evidence="2 3">
    <name type="scientific">Trichoderma arundinaceum</name>
    <dbReference type="NCBI Taxonomy" id="490622"/>
    <lineage>
        <taxon>Eukaryota</taxon>
        <taxon>Fungi</taxon>
        <taxon>Dikarya</taxon>
        <taxon>Ascomycota</taxon>
        <taxon>Pezizomycotina</taxon>
        <taxon>Sordariomycetes</taxon>
        <taxon>Hypocreomycetidae</taxon>
        <taxon>Hypocreales</taxon>
        <taxon>Hypocreaceae</taxon>
        <taxon>Trichoderma</taxon>
    </lineage>
</organism>
<feature type="region of interest" description="Disordered" evidence="1">
    <location>
        <begin position="322"/>
        <end position="341"/>
    </location>
</feature>
<name>A0A395N8J4_TRIAR</name>
<evidence type="ECO:0000313" key="3">
    <source>
        <dbReference type="Proteomes" id="UP000266272"/>
    </source>
</evidence>
<dbReference type="Proteomes" id="UP000266272">
    <property type="component" value="Unassembled WGS sequence"/>
</dbReference>
<comment type="caution">
    <text evidence="2">The sequence shown here is derived from an EMBL/GenBank/DDBJ whole genome shotgun (WGS) entry which is preliminary data.</text>
</comment>
<proteinExistence type="predicted"/>
<protein>
    <submittedName>
        <fullName evidence="2">Uncharacterized protein</fullName>
    </submittedName>
</protein>
<reference evidence="2 3" key="1">
    <citation type="journal article" date="2018" name="PLoS Pathog.">
        <title>Evolution of structural diversity of trichothecenes, a family of toxins produced by plant pathogenic and entomopathogenic fungi.</title>
        <authorList>
            <person name="Proctor R.H."/>
            <person name="McCormick S.P."/>
            <person name="Kim H.S."/>
            <person name="Cardoza R.E."/>
            <person name="Stanley A.M."/>
            <person name="Lindo L."/>
            <person name="Kelly A."/>
            <person name="Brown D.W."/>
            <person name="Lee T."/>
            <person name="Vaughan M.M."/>
            <person name="Alexander N.J."/>
            <person name="Busman M."/>
            <person name="Gutierrez S."/>
        </authorList>
    </citation>
    <scope>NUCLEOTIDE SEQUENCE [LARGE SCALE GENOMIC DNA]</scope>
    <source>
        <strain evidence="2 3">IBT 40837</strain>
    </source>
</reference>